<evidence type="ECO:0000256" key="1">
    <source>
        <dbReference type="SAM" id="MobiDB-lite"/>
    </source>
</evidence>
<dbReference type="Proteomes" id="UP000064921">
    <property type="component" value="Chromosome"/>
</dbReference>
<protein>
    <recommendedName>
        <fullName evidence="5">CheA signal transduction histidine kinase</fullName>
    </recommendedName>
</protein>
<feature type="compositionally biased region" description="Pro residues" evidence="1">
    <location>
        <begin position="101"/>
        <end position="111"/>
    </location>
</feature>
<feature type="compositionally biased region" description="Low complexity" evidence="1">
    <location>
        <begin position="343"/>
        <end position="365"/>
    </location>
</feature>
<organism evidence="3 4">
    <name type="scientific">Pannonibacter phragmitetus</name>
    <dbReference type="NCBI Taxonomy" id="121719"/>
    <lineage>
        <taxon>Bacteria</taxon>
        <taxon>Pseudomonadati</taxon>
        <taxon>Pseudomonadota</taxon>
        <taxon>Alphaproteobacteria</taxon>
        <taxon>Hyphomicrobiales</taxon>
        <taxon>Stappiaceae</taxon>
        <taxon>Pannonibacter</taxon>
    </lineage>
</organism>
<keyword evidence="4" id="KW-1185">Reference proteome</keyword>
<dbReference type="EMBL" id="CP013068">
    <property type="protein sequence ID" value="ALV27293.1"/>
    <property type="molecule type" value="Genomic_DNA"/>
</dbReference>
<evidence type="ECO:0000313" key="4">
    <source>
        <dbReference type="Proteomes" id="UP000064921"/>
    </source>
</evidence>
<name>A0A0U3PJ84_9HYPH</name>
<feature type="region of interest" description="Disordered" evidence="1">
    <location>
        <begin position="72"/>
        <end position="236"/>
    </location>
</feature>
<keyword evidence="2" id="KW-0812">Transmembrane</keyword>
<feature type="transmembrane region" description="Helical" evidence="2">
    <location>
        <begin position="242"/>
        <end position="263"/>
    </location>
</feature>
<proteinExistence type="predicted"/>
<dbReference type="RefSeq" id="WP_058898797.1">
    <property type="nucleotide sequence ID" value="NZ_CP013068.1"/>
</dbReference>
<feature type="compositionally biased region" description="Low complexity" evidence="1">
    <location>
        <begin position="87"/>
        <end position="100"/>
    </location>
</feature>
<feature type="compositionally biased region" description="Low complexity" evidence="1">
    <location>
        <begin position="163"/>
        <end position="183"/>
    </location>
</feature>
<evidence type="ECO:0008006" key="5">
    <source>
        <dbReference type="Google" id="ProtNLM"/>
    </source>
</evidence>
<dbReference type="STRING" id="121719.APZ00_09625"/>
<sequence>MADYYSILKKTIASLPENNGSARRNVYSRARNAIVSQLKAYEPPLSPSEITAEQLRLEEAIRKVEAEAARETLMATRPAPAAPAPMAPAAGSSAPAAPRTEPYPPSSPAPRGPLGSAVQEAERLGDASSSAVQTARDAFRNESTPAEPPVERSQPRMEPAFGAAPAKPSVEPAAPAPSSYALPTPSPRPAPAGESLRPDPSAPAPAGAGSVNAAADRLAADEPRKGRTRAPRRARTAGSSSFMSYVFLGGFVLVLIGIGAFIYSQRSLIAGIFSSSEDTAATTAPAPEAGAPAGETAANGENGGKNTDRLLTDTGEPAVAPDARTVTTTLITPSAPPPPPQEAPAAVPEAAAPPASTAPAQTAETPGAIVAQKAFLYEEGEDASGSGTASAGNVAWSVSEENGSGGQAETVLVAQAQIPDRNINVTLRIKPNSDSSLPASHLVEIQFQLPEGFSGGDVSNVPGLVMKPTEEARGDALLGASVKVAPGYFWIALSSVDSERDRNLALMRERGWIDIPMLYENGKRAIFTIEKGTPGARALEQALAAWQGG</sequence>
<reference evidence="3 4" key="1">
    <citation type="submission" date="2015-10" db="EMBL/GenBank/DDBJ databases">
        <title>The world's first case of liver abscess caused by Pannonibacter phragmitetus.</title>
        <authorList>
            <person name="Ming D."/>
            <person name="Wang M."/>
            <person name="Zhou Y."/>
            <person name="Jiang T."/>
            <person name="Hu S."/>
        </authorList>
    </citation>
    <scope>NUCLEOTIDE SEQUENCE [LARGE SCALE GENOMIC DNA]</scope>
    <source>
        <strain evidence="3 4">31801</strain>
    </source>
</reference>
<dbReference type="eggNOG" id="COG0508">
    <property type="taxonomic scope" value="Bacteria"/>
</dbReference>
<feature type="compositionally biased region" description="Basic residues" evidence="1">
    <location>
        <begin position="226"/>
        <end position="235"/>
    </location>
</feature>
<feature type="compositionally biased region" description="Low complexity" evidence="1">
    <location>
        <begin position="204"/>
        <end position="216"/>
    </location>
</feature>
<gene>
    <name evidence="3" type="ORF">APZ00_09625</name>
</gene>
<keyword evidence="2" id="KW-0472">Membrane</keyword>
<accession>A0A0U3PJ84</accession>
<keyword evidence="2" id="KW-1133">Transmembrane helix</keyword>
<feature type="compositionally biased region" description="Low complexity" evidence="1">
    <location>
        <begin position="281"/>
        <end position="300"/>
    </location>
</feature>
<evidence type="ECO:0000313" key="3">
    <source>
        <dbReference type="EMBL" id="ALV27293.1"/>
    </source>
</evidence>
<feature type="region of interest" description="Disordered" evidence="1">
    <location>
        <begin position="281"/>
        <end position="365"/>
    </location>
</feature>
<evidence type="ECO:0000256" key="2">
    <source>
        <dbReference type="SAM" id="Phobius"/>
    </source>
</evidence>
<dbReference type="AlphaFoldDB" id="A0A0U3PJ84"/>
<dbReference type="KEGG" id="pphr:APZ00_09625"/>